<dbReference type="InterPro" id="IPR005467">
    <property type="entry name" value="His_kinase_dom"/>
</dbReference>
<comment type="catalytic activity">
    <reaction evidence="1">
        <text>ATP + protein L-histidine = ADP + protein N-phospho-L-histidine.</text>
        <dbReference type="EC" id="2.7.13.3"/>
    </reaction>
</comment>
<dbReference type="InterPro" id="IPR003594">
    <property type="entry name" value="HATPase_dom"/>
</dbReference>
<dbReference type="Gene3D" id="3.30.565.10">
    <property type="entry name" value="Histidine kinase-like ATPase, C-terminal domain"/>
    <property type="match status" value="1"/>
</dbReference>
<comment type="subcellular location">
    <subcellularLocation>
        <location evidence="2">Cell membrane</location>
        <topology evidence="2">Multi-pass membrane protein</topology>
    </subcellularLocation>
</comment>
<organism evidence="12 13">
    <name type="scientific">Romboutsia timonensis</name>
    <dbReference type="NCBI Taxonomy" id="1776391"/>
    <lineage>
        <taxon>Bacteria</taxon>
        <taxon>Bacillati</taxon>
        <taxon>Bacillota</taxon>
        <taxon>Clostridia</taxon>
        <taxon>Peptostreptococcales</taxon>
        <taxon>Peptostreptococcaceae</taxon>
        <taxon>Romboutsia</taxon>
    </lineage>
</organism>
<gene>
    <name evidence="12" type="ORF">K8V90_08980</name>
</gene>
<evidence type="ECO:0000256" key="8">
    <source>
        <dbReference type="ARBA" id="ARBA00022989"/>
    </source>
</evidence>
<dbReference type="SMART" id="SM00387">
    <property type="entry name" value="HATPase_c"/>
    <property type="match status" value="1"/>
</dbReference>
<evidence type="ECO:0000256" key="4">
    <source>
        <dbReference type="ARBA" id="ARBA00022475"/>
    </source>
</evidence>
<dbReference type="InterPro" id="IPR036890">
    <property type="entry name" value="HATPase_C_sf"/>
</dbReference>
<evidence type="ECO:0000259" key="11">
    <source>
        <dbReference type="PROSITE" id="PS50109"/>
    </source>
</evidence>
<accession>A0A921N2N5</accession>
<dbReference type="EC" id="2.7.13.3" evidence="3"/>
<dbReference type="EMBL" id="DYUB01000281">
    <property type="protein sequence ID" value="HJG97220.1"/>
    <property type="molecule type" value="Genomic_DNA"/>
</dbReference>
<evidence type="ECO:0000256" key="9">
    <source>
        <dbReference type="ARBA" id="ARBA00023012"/>
    </source>
</evidence>
<keyword evidence="10" id="KW-0472">Membrane</keyword>
<evidence type="ECO:0000256" key="10">
    <source>
        <dbReference type="ARBA" id="ARBA00023136"/>
    </source>
</evidence>
<proteinExistence type="predicted"/>
<dbReference type="GO" id="GO:0016036">
    <property type="term" value="P:cellular response to phosphate starvation"/>
    <property type="evidence" value="ECO:0007669"/>
    <property type="project" value="TreeGrafter"/>
</dbReference>
<dbReference type="GO" id="GO:0005886">
    <property type="term" value="C:plasma membrane"/>
    <property type="evidence" value="ECO:0007669"/>
    <property type="project" value="UniProtKB-SubCell"/>
</dbReference>
<keyword evidence="4" id="KW-1003">Cell membrane</keyword>
<evidence type="ECO:0000256" key="6">
    <source>
        <dbReference type="ARBA" id="ARBA00022692"/>
    </source>
</evidence>
<dbReference type="PROSITE" id="PS50109">
    <property type="entry name" value="HIS_KIN"/>
    <property type="match status" value="1"/>
</dbReference>
<reference evidence="12" key="2">
    <citation type="submission" date="2021-09" db="EMBL/GenBank/DDBJ databases">
        <authorList>
            <person name="Gilroy R."/>
        </authorList>
    </citation>
    <scope>NUCLEOTIDE SEQUENCE</scope>
    <source>
        <strain evidence="12">1277</strain>
    </source>
</reference>
<evidence type="ECO:0000256" key="7">
    <source>
        <dbReference type="ARBA" id="ARBA00022777"/>
    </source>
</evidence>
<evidence type="ECO:0000256" key="5">
    <source>
        <dbReference type="ARBA" id="ARBA00022679"/>
    </source>
</evidence>
<evidence type="ECO:0000313" key="13">
    <source>
        <dbReference type="Proteomes" id="UP000776700"/>
    </source>
</evidence>
<keyword evidence="9" id="KW-0902">Two-component regulatory system</keyword>
<feature type="domain" description="Histidine kinase" evidence="11">
    <location>
        <begin position="49"/>
        <end position="258"/>
    </location>
</feature>
<evidence type="ECO:0000256" key="2">
    <source>
        <dbReference type="ARBA" id="ARBA00004651"/>
    </source>
</evidence>
<protein>
    <recommendedName>
        <fullName evidence="3">histidine kinase</fullName>
        <ecNumber evidence="3">2.7.13.3</ecNumber>
    </recommendedName>
</protein>
<name>A0A921N2N5_9FIRM</name>
<dbReference type="Pfam" id="PF02518">
    <property type="entry name" value="HATPase_c"/>
    <property type="match status" value="1"/>
</dbReference>
<comment type="caution">
    <text evidence="12">The sequence shown here is derived from an EMBL/GenBank/DDBJ whole genome shotgun (WGS) entry which is preliminary data.</text>
</comment>
<keyword evidence="5" id="KW-0808">Transferase</keyword>
<keyword evidence="8" id="KW-1133">Transmembrane helix</keyword>
<dbReference type="SUPFAM" id="SSF55874">
    <property type="entry name" value="ATPase domain of HSP90 chaperone/DNA topoisomerase II/histidine kinase"/>
    <property type="match status" value="1"/>
</dbReference>
<dbReference type="PANTHER" id="PTHR45453">
    <property type="entry name" value="PHOSPHATE REGULON SENSOR PROTEIN PHOR"/>
    <property type="match status" value="1"/>
</dbReference>
<dbReference type="GO" id="GO:0004721">
    <property type="term" value="F:phosphoprotein phosphatase activity"/>
    <property type="evidence" value="ECO:0007669"/>
    <property type="project" value="TreeGrafter"/>
</dbReference>
<feature type="non-terminal residue" evidence="12">
    <location>
        <position position="1"/>
    </location>
</feature>
<dbReference type="InterPro" id="IPR050351">
    <property type="entry name" value="BphY/WalK/GraS-like"/>
</dbReference>
<evidence type="ECO:0000256" key="3">
    <source>
        <dbReference type="ARBA" id="ARBA00012438"/>
    </source>
</evidence>
<dbReference type="Proteomes" id="UP000776700">
    <property type="component" value="Unassembled WGS sequence"/>
</dbReference>
<keyword evidence="6" id="KW-0812">Transmembrane</keyword>
<evidence type="ECO:0000313" key="12">
    <source>
        <dbReference type="EMBL" id="HJG97220.1"/>
    </source>
</evidence>
<keyword evidence="7 12" id="KW-0418">Kinase</keyword>
<dbReference type="GO" id="GO:0000155">
    <property type="term" value="F:phosphorelay sensor kinase activity"/>
    <property type="evidence" value="ECO:0007669"/>
    <property type="project" value="TreeGrafter"/>
</dbReference>
<dbReference type="PANTHER" id="PTHR45453:SF2">
    <property type="entry name" value="HISTIDINE KINASE"/>
    <property type="match status" value="1"/>
</dbReference>
<reference evidence="12" key="1">
    <citation type="journal article" date="2021" name="PeerJ">
        <title>Extensive microbial diversity within the chicken gut microbiome revealed by metagenomics and culture.</title>
        <authorList>
            <person name="Gilroy R."/>
            <person name="Ravi A."/>
            <person name="Getino M."/>
            <person name="Pursley I."/>
            <person name="Horton D.L."/>
            <person name="Alikhan N.F."/>
            <person name="Baker D."/>
            <person name="Gharbi K."/>
            <person name="Hall N."/>
            <person name="Watson M."/>
            <person name="Adriaenssens E.M."/>
            <person name="Foster-Nyarko E."/>
            <person name="Jarju S."/>
            <person name="Secka A."/>
            <person name="Antonio M."/>
            <person name="Oren A."/>
            <person name="Chaudhuri R.R."/>
            <person name="La Ragione R."/>
            <person name="Hildebrand F."/>
            <person name="Pallen M.J."/>
        </authorList>
    </citation>
    <scope>NUCLEOTIDE SEQUENCE</scope>
    <source>
        <strain evidence="12">1277</strain>
    </source>
</reference>
<evidence type="ECO:0000256" key="1">
    <source>
        <dbReference type="ARBA" id="ARBA00000085"/>
    </source>
</evidence>
<dbReference type="AlphaFoldDB" id="A0A921N2N5"/>
<sequence>PNLIKFSSKFSNNELKLFIRLFNHLQENNKINIEKLYDEKKEYEDFIVSWVHEIKLPIATSKLILSNSNVNTNEYLVDKIEDEIMKIDNYVEQVLYYSRIDTFSNDYFIEEIEVSKFIKGIIKKYAKIFINKKIKVKVFNSKEYIHSDIKWISYIVEQIIYNSLKYTDENGCISIDFEEDNLEKRLIIKDNGIGIASQDINRVFDKGFTGSIGRKYYKSTGMGLYLSNKMAKKLGHDILIKSKEGYYTKVSIIFYKVDMYNIL</sequence>